<organism evidence="3 4">
    <name type="scientific">Ruegeria atlantica</name>
    <dbReference type="NCBI Taxonomy" id="81569"/>
    <lineage>
        <taxon>Bacteria</taxon>
        <taxon>Pseudomonadati</taxon>
        <taxon>Pseudomonadota</taxon>
        <taxon>Alphaproteobacteria</taxon>
        <taxon>Rhodobacterales</taxon>
        <taxon>Roseobacteraceae</taxon>
        <taxon>Ruegeria</taxon>
    </lineage>
</organism>
<keyword evidence="2" id="KW-0732">Signal</keyword>
<dbReference type="SUPFAM" id="SSF48452">
    <property type="entry name" value="TPR-like"/>
    <property type="match status" value="3"/>
</dbReference>
<keyword evidence="4" id="KW-1185">Reference proteome</keyword>
<accession>A0ABX1WH95</accession>
<dbReference type="PANTHER" id="PTHR12558">
    <property type="entry name" value="CELL DIVISION CYCLE 16,23,27"/>
    <property type="match status" value="1"/>
</dbReference>
<keyword evidence="1" id="KW-0802">TPR repeat</keyword>
<evidence type="ECO:0000256" key="1">
    <source>
        <dbReference type="PROSITE-ProRule" id="PRU00339"/>
    </source>
</evidence>
<gene>
    <name evidence="3" type="ORF">GS617_20340</name>
</gene>
<proteinExistence type="predicted"/>
<dbReference type="PROSITE" id="PS50005">
    <property type="entry name" value="TPR"/>
    <property type="match status" value="1"/>
</dbReference>
<evidence type="ECO:0000313" key="3">
    <source>
        <dbReference type="EMBL" id="NOD32625.1"/>
    </source>
</evidence>
<name>A0ABX1WH95_9RHOB</name>
<dbReference type="PANTHER" id="PTHR12558:SF13">
    <property type="entry name" value="CELL DIVISION CYCLE PROTEIN 27 HOMOLOG"/>
    <property type="match status" value="1"/>
</dbReference>
<evidence type="ECO:0000313" key="4">
    <source>
        <dbReference type="Proteomes" id="UP000599383"/>
    </source>
</evidence>
<feature type="repeat" description="TPR" evidence="1">
    <location>
        <begin position="33"/>
        <end position="66"/>
    </location>
</feature>
<evidence type="ECO:0000256" key="2">
    <source>
        <dbReference type="SAM" id="SignalP"/>
    </source>
</evidence>
<dbReference type="InterPro" id="IPR011990">
    <property type="entry name" value="TPR-like_helical_dom_sf"/>
</dbReference>
<dbReference type="RefSeq" id="WP_171364612.1">
    <property type="nucleotide sequence ID" value="NZ_WVQY01000012.1"/>
</dbReference>
<dbReference type="Gene3D" id="1.25.40.10">
    <property type="entry name" value="Tetratricopeptide repeat domain"/>
    <property type="match status" value="6"/>
</dbReference>
<dbReference type="Pfam" id="PF14559">
    <property type="entry name" value="TPR_19"/>
    <property type="match status" value="3"/>
</dbReference>
<protein>
    <submittedName>
        <fullName evidence="3">Tetratricopeptide repeat protein</fullName>
    </submittedName>
</protein>
<dbReference type="Proteomes" id="UP000599383">
    <property type="component" value="Unassembled WGS sequence"/>
</dbReference>
<sequence length="817" mass="91654">MNQSVFSHLPRLASLLCAAFLFLSACDTAEERAEKHYQAGLALLEEGDVERALVEFRNVFKLNGQHKEARLTYARLERDRENIPVAFGQYLLLVEQYPDNFESHFALAEMAFDLGNWDAVGRHGAIAAELEPDNIEVESINNSLAYTDSIRNGDVARTDSIIRTAREMIDQKPDLMSARKIVIDWLVRNELWDDAVNEIDAALAVVPKQDNLYAIRLRALQAQNKHEEIALQLKGMLQLYPEDEGVEAMLVQHYIDWNELDAAEDILRGKIDPQAEDHMPTQRLIAFLNDHRGPQAAINEIDAIIAQDSTNAVKLRAWRATLKFHSGDTQTALSEMRNLLADAERTAQTRENEVEFARMLFSEGESEEARALVEKILEEDPKQVGALKFKAAWLIEDNQTGDAIILLREALSQTPRDPQLMTLMANAHERNGDRELMGEMLALAAEMSQNAGTEAARYGQYLLSKNDLEIAQSVLLDALRKSPQNPDLLSLLAQTYMRQQDWDRLEAVLKSLEALTDPNAQRLSNELRAYMLASQNRSDDLMEFLNELAADPQFGLPADIAVIRLMLAQDKHEEAFARIDQKLTETPDSLPLRFVKARALAEEGELDKAEQIYRAIIDERPDITRAWVALHMLEAERGNIEKAQDVLAEALIALPENPDLLFVQAALHEQAGDMEQAIAVYEKLYPLSGQSILVANNLASLLTTQRNDAESLQRAHVLAQRLRGTQEPAFQDTYGWVAYQVGNYEEAVQYLESAAQVFSGHPLVLYHLGKTYAALDRHEEALRSFRAAEATGAASAEIASSIEAEIERLVTMSNAGQ</sequence>
<comment type="caution">
    <text evidence="3">The sequence shown here is derived from an EMBL/GenBank/DDBJ whole genome shotgun (WGS) entry which is preliminary data.</text>
</comment>
<reference evidence="3 4" key="1">
    <citation type="submission" date="2019-12" db="EMBL/GenBank/DDBJ databases">
        <title>Ruegeria JWLKs population differentiation of coral mucus and skeleton niches.</title>
        <authorList>
            <person name="Luo D."/>
        </authorList>
    </citation>
    <scope>NUCLEOTIDE SEQUENCE [LARGE SCALE GENOMIC DNA]</scope>
    <source>
        <strain evidence="3 4">HKCCD6238</strain>
    </source>
</reference>
<feature type="signal peptide" evidence="2">
    <location>
        <begin position="1"/>
        <end position="29"/>
    </location>
</feature>
<dbReference type="SMART" id="SM00028">
    <property type="entry name" value="TPR"/>
    <property type="match status" value="8"/>
</dbReference>
<feature type="chain" id="PRO_5047308387" evidence="2">
    <location>
        <begin position="30"/>
        <end position="817"/>
    </location>
</feature>
<dbReference type="InterPro" id="IPR019734">
    <property type="entry name" value="TPR_rpt"/>
</dbReference>
<dbReference type="Pfam" id="PF13432">
    <property type="entry name" value="TPR_16"/>
    <property type="match status" value="3"/>
</dbReference>
<dbReference type="EMBL" id="WVQY01000012">
    <property type="protein sequence ID" value="NOD32625.1"/>
    <property type="molecule type" value="Genomic_DNA"/>
</dbReference>